<dbReference type="GO" id="GO:0050909">
    <property type="term" value="P:sensory perception of taste"/>
    <property type="evidence" value="ECO:0007669"/>
    <property type="project" value="InterPro"/>
</dbReference>
<feature type="transmembrane region" description="Helical" evidence="8">
    <location>
        <begin position="203"/>
        <end position="230"/>
    </location>
</feature>
<keyword evidence="3 8" id="KW-0812">Transmembrane</keyword>
<evidence type="ECO:0000313" key="9">
    <source>
        <dbReference type="EMBL" id="EFA07636.1"/>
    </source>
</evidence>
<evidence type="ECO:0000256" key="7">
    <source>
        <dbReference type="ARBA" id="ARBA00023224"/>
    </source>
</evidence>
<reference evidence="9 10" key="2">
    <citation type="journal article" date="2010" name="Nucleic Acids Res.">
        <title>BeetleBase in 2010: revisions to provide comprehensive genomic information for Tribolium castaneum.</title>
        <authorList>
            <person name="Kim H.S."/>
            <person name="Murphy T."/>
            <person name="Xia J."/>
            <person name="Caragea D."/>
            <person name="Park Y."/>
            <person name="Beeman R.W."/>
            <person name="Lorenzen M.D."/>
            <person name="Butcher S."/>
            <person name="Manak J.R."/>
            <person name="Brown S.J."/>
        </authorList>
    </citation>
    <scope>GENOME REANNOTATION</scope>
    <source>
        <strain evidence="9 10">Georgia GA2</strain>
    </source>
</reference>
<evidence type="ECO:0000256" key="3">
    <source>
        <dbReference type="ARBA" id="ARBA00022692"/>
    </source>
</evidence>
<dbReference type="HOGENOM" id="CLU_753019_0_0_1"/>
<dbReference type="PANTHER" id="PTHR21143">
    <property type="entry name" value="INVERTEBRATE GUSTATORY RECEPTOR"/>
    <property type="match status" value="1"/>
</dbReference>
<name>D6WTL3_TRICA</name>
<keyword evidence="4 8" id="KW-1133">Transmembrane helix</keyword>
<dbReference type="EMBL" id="KQ971355">
    <property type="protein sequence ID" value="EFA07636.1"/>
    <property type="molecule type" value="Genomic_DNA"/>
</dbReference>
<keyword evidence="7 8" id="KW-0807">Transducer</keyword>
<comment type="function">
    <text evidence="8">Gustatory receptor which mediates acceptance or avoidance behavior, depending on its substrates.</text>
</comment>
<keyword evidence="10" id="KW-1185">Reference proteome</keyword>
<keyword evidence="2 8" id="KW-1003">Cell membrane</keyword>
<dbReference type="Proteomes" id="UP000007266">
    <property type="component" value="Linkage group 7"/>
</dbReference>
<dbReference type="AlphaFoldDB" id="D6WTL3"/>
<protein>
    <recommendedName>
        <fullName evidence="8">Gustatory receptor</fullName>
    </recommendedName>
</protein>
<dbReference type="GO" id="GO:0030424">
    <property type="term" value="C:axon"/>
    <property type="evidence" value="ECO:0000318"/>
    <property type="project" value="GO_Central"/>
</dbReference>
<sequence length="348" mass="41173">MTRLVKSPIVLIYIYRVFGIIQFCDSRSEIAKFVSRHVCILFYLFYIYISVQCYQSFKTIIFTGIFFYFDFAIMCTSYVLMFTLISNFYFRNDQLEKVLFKLKSICPKSESFGSNFIRLMVTVSAFFFIFLLFLVEDMPLVCSMELFLPLVVASFNHVFLYDVMAAIFSKFQTINNHINSISVAEIENLIILHSELTDMATHFFYFFEIPTIVGLVNWFGYALNMIYYILYVLINSISLNMWFFAIFNISILSFLFFWLFSIIWALEQTRKKAKETLSLIHDAWNEKILKRNIDSEARHLILLSVRLFVSQLKFSARNYFNVDWSFFHLALSAIATYVIILVQFNFKP</sequence>
<evidence type="ECO:0000256" key="2">
    <source>
        <dbReference type="ARBA" id="ARBA00022475"/>
    </source>
</evidence>
<dbReference type="Pfam" id="PF08395">
    <property type="entry name" value="7tm_7"/>
    <property type="match status" value="1"/>
</dbReference>
<dbReference type="InParanoid" id="D6WTL3"/>
<accession>D6WTL3</accession>
<evidence type="ECO:0000256" key="4">
    <source>
        <dbReference type="ARBA" id="ARBA00022989"/>
    </source>
</evidence>
<feature type="transmembrane region" description="Helical" evidence="8">
    <location>
        <begin position="326"/>
        <end position="346"/>
    </location>
</feature>
<evidence type="ECO:0000256" key="8">
    <source>
        <dbReference type="RuleBase" id="RU363108"/>
    </source>
</evidence>
<evidence type="ECO:0000256" key="6">
    <source>
        <dbReference type="ARBA" id="ARBA00023170"/>
    </source>
</evidence>
<evidence type="ECO:0000313" key="10">
    <source>
        <dbReference type="Proteomes" id="UP000007266"/>
    </source>
</evidence>
<dbReference type="InterPro" id="IPR013604">
    <property type="entry name" value="7TM_chemorcpt"/>
</dbReference>
<dbReference type="GO" id="GO:0008049">
    <property type="term" value="P:male courtship behavior"/>
    <property type="evidence" value="ECO:0000318"/>
    <property type="project" value="GO_Central"/>
</dbReference>
<dbReference type="GO" id="GO:0007165">
    <property type="term" value="P:signal transduction"/>
    <property type="evidence" value="ECO:0007669"/>
    <property type="project" value="UniProtKB-KW"/>
</dbReference>
<evidence type="ECO:0000256" key="1">
    <source>
        <dbReference type="ARBA" id="ARBA00004651"/>
    </source>
</evidence>
<reference evidence="9 10" key="1">
    <citation type="journal article" date="2008" name="Nature">
        <title>The genome of the model beetle and pest Tribolium castaneum.</title>
        <authorList>
            <consortium name="Tribolium Genome Sequencing Consortium"/>
            <person name="Richards S."/>
            <person name="Gibbs R.A."/>
            <person name="Weinstock G.M."/>
            <person name="Brown S.J."/>
            <person name="Denell R."/>
            <person name="Beeman R.W."/>
            <person name="Gibbs R."/>
            <person name="Beeman R.W."/>
            <person name="Brown S.J."/>
            <person name="Bucher G."/>
            <person name="Friedrich M."/>
            <person name="Grimmelikhuijzen C.J."/>
            <person name="Klingler M."/>
            <person name="Lorenzen M."/>
            <person name="Richards S."/>
            <person name="Roth S."/>
            <person name="Schroder R."/>
            <person name="Tautz D."/>
            <person name="Zdobnov E.M."/>
            <person name="Muzny D."/>
            <person name="Gibbs R.A."/>
            <person name="Weinstock G.M."/>
            <person name="Attaway T."/>
            <person name="Bell S."/>
            <person name="Buhay C.J."/>
            <person name="Chandrabose M.N."/>
            <person name="Chavez D."/>
            <person name="Clerk-Blankenburg K.P."/>
            <person name="Cree A."/>
            <person name="Dao M."/>
            <person name="Davis C."/>
            <person name="Chacko J."/>
            <person name="Dinh H."/>
            <person name="Dugan-Rocha S."/>
            <person name="Fowler G."/>
            <person name="Garner T.T."/>
            <person name="Garnes J."/>
            <person name="Gnirke A."/>
            <person name="Hawes A."/>
            <person name="Hernandez J."/>
            <person name="Hines S."/>
            <person name="Holder M."/>
            <person name="Hume J."/>
            <person name="Jhangiani S.N."/>
            <person name="Joshi V."/>
            <person name="Khan Z.M."/>
            <person name="Jackson L."/>
            <person name="Kovar C."/>
            <person name="Kowis A."/>
            <person name="Lee S."/>
            <person name="Lewis L.R."/>
            <person name="Margolis J."/>
            <person name="Morgan M."/>
            <person name="Nazareth L.V."/>
            <person name="Nguyen N."/>
            <person name="Okwuonu G."/>
            <person name="Parker D."/>
            <person name="Richards S."/>
            <person name="Ruiz S.J."/>
            <person name="Santibanez J."/>
            <person name="Savard J."/>
            <person name="Scherer S.E."/>
            <person name="Schneider B."/>
            <person name="Sodergren E."/>
            <person name="Tautz D."/>
            <person name="Vattahil S."/>
            <person name="Villasana D."/>
            <person name="White C.S."/>
            <person name="Wright R."/>
            <person name="Park Y."/>
            <person name="Beeman R.W."/>
            <person name="Lord J."/>
            <person name="Oppert B."/>
            <person name="Lorenzen M."/>
            <person name="Brown S."/>
            <person name="Wang L."/>
            <person name="Savard J."/>
            <person name="Tautz D."/>
            <person name="Richards S."/>
            <person name="Weinstock G."/>
            <person name="Gibbs R.A."/>
            <person name="Liu Y."/>
            <person name="Worley K."/>
            <person name="Weinstock G."/>
            <person name="Elsik C.G."/>
            <person name="Reese J.T."/>
            <person name="Elhaik E."/>
            <person name="Landan G."/>
            <person name="Graur D."/>
            <person name="Arensburger P."/>
            <person name="Atkinson P."/>
            <person name="Beeman R.W."/>
            <person name="Beidler J."/>
            <person name="Brown S.J."/>
            <person name="Demuth J.P."/>
            <person name="Drury D.W."/>
            <person name="Du Y.Z."/>
            <person name="Fujiwara H."/>
            <person name="Lorenzen M."/>
            <person name="Maselli V."/>
            <person name="Osanai M."/>
            <person name="Park Y."/>
            <person name="Robertson H.M."/>
            <person name="Tu Z."/>
            <person name="Wang J.J."/>
            <person name="Wang S."/>
            <person name="Richards S."/>
            <person name="Song H."/>
            <person name="Zhang L."/>
            <person name="Sodergren E."/>
            <person name="Werner D."/>
            <person name="Stanke M."/>
            <person name="Morgenstern B."/>
            <person name="Solovyev V."/>
            <person name="Kosarev P."/>
            <person name="Brown G."/>
            <person name="Chen H.C."/>
            <person name="Ermolaeva O."/>
            <person name="Hlavina W."/>
            <person name="Kapustin Y."/>
            <person name="Kiryutin B."/>
            <person name="Kitts P."/>
            <person name="Maglott D."/>
            <person name="Pruitt K."/>
            <person name="Sapojnikov V."/>
            <person name="Souvorov A."/>
            <person name="Mackey A.J."/>
            <person name="Waterhouse R.M."/>
            <person name="Wyder S."/>
            <person name="Zdobnov E.M."/>
            <person name="Zdobnov E.M."/>
            <person name="Wyder S."/>
            <person name="Kriventseva E.V."/>
            <person name="Kadowaki T."/>
            <person name="Bork P."/>
            <person name="Aranda M."/>
            <person name="Bao R."/>
            <person name="Beermann A."/>
            <person name="Berns N."/>
            <person name="Bolognesi R."/>
            <person name="Bonneton F."/>
            <person name="Bopp D."/>
            <person name="Brown S.J."/>
            <person name="Bucher G."/>
            <person name="Butts T."/>
            <person name="Chaumot A."/>
            <person name="Denell R.E."/>
            <person name="Ferrier D.E."/>
            <person name="Friedrich M."/>
            <person name="Gordon C.M."/>
            <person name="Jindra M."/>
            <person name="Klingler M."/>
            <person name="Lan Q."/>
            <person name="Lattorff H.M."/>
            <person name="Laudet V."/>
            <person name="von Levetsow C."/>
            <person name="Liu Z."/>
            <person name="Lutz R."/>
            <person name="Lynch J.A."/>
            <person name="da Fonseca R.N."/>
            <person name="Posnien N."/>
            <person name="Reuter R."/>
            <person name="Roth S."/>
            <person name="Savard J."/>
            <person name="Schinko J.B."/>
            <person name="Schmitt C."/>
            <person name="Schoppmeier M."/>
            <person name="Schroder R."/>
            <person name="Shippy T.D."/>
            <person name="Simonnet F."/>
            <person name="Marques-Souza H."/>
            <person name="Tautz D."/>
            <person name="Tomoyasu Y."/>
            <person name="Trauner J."/>
            <person name="Van der Zee M."/>
            <person name="Vervoort M."/>
            <person name="Wittkopp N."/>
            <person name="Wimmer E.A."/>
            <person name="Yang X."/>
            <person name="Jones A.K."/>
            <person name="Sattelle D.B."/>
            <person name="Ebert P.R."/>
            <person name="Nelson D."/>
            <person name="Scott J.G."/>
            <person name="Beeman R.W."/>
            <person name="Muthukrishnan S."/>
            <person name="Kramer K.J."/>
            <person name="Arakane Y."/>
            <person name="Beeman R.W."/>
            <person name="Zhu Q."/>
            <person name="Hogenkamp D."/>
            <person name="Dixit R."/>
            <person name="Oppert B."/>
            <person name="Jiang H."/>
            <person name="Zou Z."/>
            <person name="Marshall J."/>
            <person name="Elpidina E."/>
            <person name="Vinokurov K."/>
            <person name="Oppert C."/>
            <person name="Zou Z."/>
            <person name="Evans J."/>
            <person name="Lu Z."/>
            <person name="Zhao P."/>
            <person name="Sumathipala N."/>
            <person name="Altincicek B."/>
            <person name="Vilcinskas A."/>
            <person name="Williams M."/>
            <person name="Hultmark D."/>
            <person name="Hetru C."/>
            <person name="Jiang H."/>
            <person name="Grimmelikhuijzen C.J."/>
            <person name="Hauser F."/>
            <person name="Cazzamali G."/>
            <person name="Williamson M."/>
            <person name="Park Y."/>
            <person name="Li B."/>
            <person name="Tanaka Y."/>
            <person name="Predel R."/>
            <person name="Neupert S."/>
            <person name="Schachtner J."/>
            <person name="Verleyen P."/>
            <person name="Raible F."/>
            <person name="Bork P."/>
            <person name="Friedrich M."/>
            <person name="Walden K.K."/>
            <person name="Robertson H.M."/>
            <person name="Angeli S."/>
            <person name="Foret S."/>
            <person name="Bucher G."/>
            <person name="Schuetz S."/>
            <person name="Maleszka R."/>
            <person name="Wimmer E.A."/>
            <person name="Beeman R.W."/>
            <person name="Lorenzen M."/>
            <person name="Tomoyasu Y."/>
            <person name="Miller S.C."/>
            <person name="Grossmann D."/>
            <person name="Bucher G."/>
        </authorList>
    </citation>
    <scope>NUCLEOTIDE SEQUENCE [LARGE SCALE GENOMIC DNA]</scope>
    <source>
        <strain evidence="9 10">Georgia GA2</strain>
    </source>
</reference>
<dbReference type="PhylomeDB" id="D6WTL3"/>
<dbReference type="OrthoDB" id="6710225at2759"/>
<proteinExistence type="inferred from homology"/>
<feature type="transmembrane region" description="Helical" evidence="8">
    <location>
        <begin position="111"/>
        <end position="134"/>
    </location>
</feature>
<keyword evidence="6 8" id="KW-0675">Receptor</keyword>
<dbReference type="GO" id="GO:0005886">
    <property type="term" value="C:plasma membrane"/>
    <property type="evidence" value="ECO:0007669"/>
    <property type="project" value="UniProtKB-SubCell"/>
</dbReference>
<feature type="transmembrane region" description="Helical" evidence="8">
    <location>
        <begin position="146"/>
        <end position="168"/>
    </location>
</feature>
<feature type="transmembrane region" description="Helical" evidence="8">
    <location>
        <begin position="33"/>
        <end position="49"/>
    </location>
</feature>
<dbReference type="GO" id="GO:0030425">
    <property type="term" value="C:dendrite"/>
    <property type="evidence" value="ECO:0000318"/>
    <property type="project" value="GO_Central"/>
</dbReference>
<dbReference type="KEGG" id="tca:107398364"/>
<comment type="subcellular location">
    <subcellularLocation>
        <location evidence="1 8">Cell membrane</location>
        <topology evidence="1 8">Multi-pass membrane protein</topology>
    </subcellularLocation>
</comment>
<gene>
    <name evidence="9" type="primary">TcGr189</name>
    <name evidence="9" type="ORF">TcasGA2_TC030271</name>
</gene>
<evidence type="ECO:0000256" key="5">
    <source>
        <dbReference type="ARBA" id="ARBA00023136"/>
    </source>
</evidence>
<organism evidence="9 10">
    <name type="scientific">Tribolium castaneum</name>
    <name type="common">Red flour beetle</name>
    <dbReference type="NCBI Taxonomy" id="7070"/>
    <lineage>
        <taxon>Eukaryota</taxon>
        <taxon>Metazoa</taxon>
        <taxon>Ecdysozoa</taxon>
        <taxon>Arthropoda</taxon>
        <taxon>Hexapoda</taxon>
        <taxon>Insecta</taxon>
        <taxon>Pterygota</taxon>
        <taxon>Neoptera</taxon>
        <taxon>Endopterygota</taxon>
        <taxon>Coleoptera</taxon>
        <taxon>Polyphaga</taxon>
        <taxon>Cucujiformia</taxon>
        <taxon>Tenebrionidae</taxon>
        <taxon>Tenebrionidae incertae sedis</taxon>
        <taxon>Tribolium</taxon>
    </lineage>
</organism>
<feature type="transmembrane region" description="Helical" evidence="8">
    <location>
        <begin position="61"/>
        <end position="90"/>
    </location>
</feature>
<keyword evidence="5 8" id="KW-0472">Membrane</keyword>
<comment type="similarity">
    <text evidence="8">Belongs to the insect chemoreceptor superfamily. Gustatory receptor (GR) family.</text>
</comment>
<dbReference type="PANTHER" id="PTHR21143:SF133">
    <property type="entry name" value="GUSTATORY AND PHEROMONE RECEPTOR 32A-RELATED"/>
    <property type="match status" value="1"/>
</dbReference>
<dbReference type="GO" id="GO:0043025">
    <property type="term" value="C:neuronal cell body"/>
    <property type="evidence" value="ECO:0000318"/>
    <property type="project" value="GO_Central"/>
</dbReference>
<dbReference type="GO" id="GO:0007635">
    <property type="term" value="P:chemosensory behavior"/>
    <property type="evidence" value="ECO:0000318"/>
    <property type="project" value="GO_Central"/>
</dbReference>
<feature type="transmembrane region" description="Helical" evidence="8">
    <location>
        <begin position="242"/>
        <end position="266"/>
    </location>
</feature>